<accession>A0A7C9MYP0</accession>
<sequence length="614" mass="69264">MQSPEWINTGGNYSKRLPKLAYPLQGAMPDIYIPESTILRMQDDTQIHVWLWCYLERKTQGGTHLFNPLSLSSQRVKDLPEAVKRLSDRYRFENKRPRTVHADLNNLSALLYWLDDPRHQGRYESILSESNLALEALKNYHTHLRQRMQANHAVKPISAAAASQREFGAVKSMSIIHDRQYDDEIELIKYVHGDGVKAPKSEDVGTFMACMEGVFDAVTRIVLEGQLDNEDESSLGNLCWQSGGQECSVPIPAGIHIERVMELGCMAYAALCIGDSGVNLAQIQACEEPEDLDKQLDWPEKLNLRQKVIKLRAGGKVVPFHLTATTVTRLRAYLSLREALRLRLDCPNIRPMFIQCNYDASNAFKRPLEIIPLVTNFTSRLRRRLRLFGIELPSVTMQQLRAYKQGALAKKFNPKVVAGMMGNTVATAIRRYNKITETESRLEMAPFMARLTSVVLTRTKEEGKGSESTIPLTEIPPGNCDDHGHPKTHEVNPLVKPDCKKTEGCFFCDNFHVHADEKDASKLMSCRYVLERLTRGLGDSGAAEKVYDIVLSRVNALLNEIKQIDPEAHEGAQQTVQEEGNLSPYWASKLQQLHMLGLIPPTAPGSDRQMPRTH</sequence>
<dbReference type="EMBL" id="VYSB01000018">
    <property type="protein sequence ID" value="MYZ53341.1"/>
    <property type="molecule type" value="Genomic_DNA"/>
</dbReference>
<evidence type="ECO:0000313" key="3">
    <source>
        <dbReference type="Proteomes" id="UP000481947"/>
    </source>
</evidence>
<protein>
    <submittedName>
        <fullName evidence="2">Uncharacterized protein</fullName>
    </submittedName>
</protein>
<evidence type="ECO:0000256" key="1">
    <source>
        <dbReference type="SAM" id="MobiDB-lite"/>
    </source>
</evidence>
<reference evidence="2 3" key="1">
    <citation type="submission" date="2019-09" db="EMBL/GenBank/DDBJ databases">
        <title>Identification of Malikia spinosa a prominent benzene-, toluene-, and ethylbenzene-degrading bacterium: enrichment, isolation and whole genome sequencing.</title>
        <authorList>
            <person name="Tancsics A."/>
            <person name="Revesz F."/>
            <person name="Kriszt B."/>
        </authorList>
    </citation>
    <scope>NUCLEOTIDE SEQUENCE [LARGE SCALE GENOMIC DNA]</scope>
    <source>
        <strain evidence="2 3">AB6</strain>
    </source>
</reference>
<dbReference type="Proteomes" id="UP000481947">
    <property type="component" value="Unassembled WGS sequence"/>
</dbReference>
<dbReference type="RefSeq" id="WP_161125975.1">
    <property type="nucleotide sequence ID" value="NZ_VYSB01000018.1"/>
</dbReference>
<name>A0A7C9MYP0_9BURK</name>
<feature type="region of interest" description="Disordered" evidence="1">
    <location>
        <begin position="460"/>
        <end position="479"/>
    </location>
</feature>
<gene>
    <name evidence="2" type="ORF">F5985_14695</name>
</gene>
<evidence type="ECO:0000313" key="2">
    <source>
        <dbReference type="EMBL" id="MYZ53341.1"/>
    </source>
</evidence>
<organism evidence="2 3">
    <name type="scientific">Malikia spinosa</name>
    <dbReference type="NCBI Taxonomy" id="86180"/>
    <lineage>
        <taxon>Bacteria</taxon>
        <taxon>Pseudomonadati</taxon>
        <taxon>Pseudomonadota</taxon>
        <taxon>Betaproteobacteria</taxon>
        <taxon>Burkholderiales</taxon>
        <taxon>Comamonadaceae</taxon>
        <taxon>Malikia</taxon>
    </lineage>
</organism>
<comment type="caution">
    <text evidence="2">The sequence shown here is derived from an EMBL/GenBank/DDBJ whole genome shotgun (WGS) entry which is preliminary data.</text>
</comment>
<dbReference type="AlphaFoldDB" id="A0A7C9MYP0"/>
<proteinExistence type="predicted"/>